<evidence type="ECO:0000313" key="3">
    <source>
        <dbReference type="Proteomes" id="UP001138686"/>
    </source>
</evidence>
<gene>
    <name evidence="2" type="ORF">KXJ69_08220</name>
</gene>
<keyword evidence="3" id="KW-1185">Reference proteome</keyword>
<accession>A0A9X1JVK8</accession>
<keyword evidence="1" id="KW-0812">Transmembrane</keyword>
<keyword evidence="1" id="KW-0472">Membrane</keyword>
<proteinExistence type="predicted"/>
<evidence type="ECO:0000256" key="1">
    <source>
        <dbReference type="SAM" id="Phobius"/>
    </source>
</evidence>
<keyword evidence="1" id="KW-1133">Transmembrane helix</keyword>
<dbReference type="AlphaFoldDB" id="A0A9X1JVK8"/>
<dbReference type="RefSeq" id="WP_219052533.1">
    <property type="nucleotide sequence ID" value="NZ_JAHWDP010000003.1"/>
</dbReference>
<sequence length="246" mass="28935">MIKFFRKLRQKLLAENKFSKYLLYAVGEIVLVVVGILIALAVNNRNNQRLDDLRVERFINKFKLQLEDNLEAVNVYIETNEQFYSDSRRLIAIIGDTQEIDNEAKIDSLIFLNSYDYHLNLDMNVILESRENGDIALISNDSLSKSIYYLITFYNKIIEDERITNSNLNNHFVPYLSKHYNLKNLVHTVTEGEELNKSKIYQGDNYKLLVDQEFENLITLRLIHSKELLESYLVLKKIIVDTYKLL</sequence>
<evidence type="ECO:0000313" key="2">
    <source>
        <dbReference type="EMBL" id="MBW2938089.1"/>
    </source>
</evidence>
<organism evidence="2 3">
    <name type="scientific">Halomarinibacterium sedimenti</name>
    <dbReference type="NCBI Taxonomy" id="2857106"/>
    <lineage>
        <taxon>Bacteria</taxon>
        <taxon>Pseudomonadati</taxon>
        <taxon>Bacteroidota</taxon>
        <taxon>Flavobacteriia</taxon>
        <taxon>Flavobacteriales</taxon>
        <taxon>Flavobacteriaceae</taxon>
        <taxon>Halomarinibacterium</taxon>
    </lineage>
</organism>
<reference evidence="2" key="1">
    <citation type="submission" date="2021-07" db="EMBL/GenBank/DDBJ databases">
        <title>Aureisphaera sp. CAU 1614 isolated from sea sediment.</title>
        <authorList>
            <person name="Kim W."/>
        </authorList>
    </citation>
    <scope>NUCLEOTIDE SEQUENCE</scope>
    <source>
        <strain evidence="2">CAU 1614</strain>
    </source>
</reference>
<dbReference type="EMBL" id="JAHWDP010000003">
    <property type="protein sequence ID" value="MBW2938089.1"/>
    <property type="molecule type" value="Genomic_DNA"/>
</dbReference>
<name>A0A9X1JVK8_9FLAO</name>
<protein>
    <submittedName>
        <fullName evidence="2">Uncharacterized protein</fullName>
    </submittedName>
</protein>
<comment type="caution">
    <text evidence="2">The sequence shown here is derived from an EMBL/GenBank/DDBJ whole genome shotgun (WGS) entry which is preliminary data.</text>
</comment>
<dbReference type="Proteomes" id="UP001138686">
    <property type="component" value="Unassembled WGS sequence"/>
</dbReference>
<feature type="transmembrane region" description="Helical" evidence="1">
    <location>
        <begin position="21"/>
        <end position="42"/>
    </location>
</feature>